<dbReference type="SUPFAM" id="SSF53756">
    <property type="entry name" value="UDP-Glycosyltransferase/glycogen phosphorylase"/>
    <property type="match status" value="1"/>
</dbReference>
<keyword evidence="3 5" id="KW-0328">Glycosyltransferase</keyword>
<name>A0A7S3PEP3_9STRA</name>
<accession>A0A7S3PEP3</accession>
<dbReference type="EMBL" id="HBIN01002856">
    <property type="protein sequence ID" value="CAE0431580.1"/>
    <property type="molecule type" value="Transcribed_RNA"/>
</dbReference>
<dbReference type="UniPathway" id="UPA00378"/>
<reference evidence="7" key="1">
    <citation type="submission" date="2021-01" db="EMBL/GenBank/DDBJ databases">
        <authorList>
            <person name="Corre E."/>
            <person name="Pelletier E."/>
            <person name="Niang G."/>
            <person name="Scheremetjew M."/>
            <person name="Finn R."/>
            <person name="Kale V."/>
            <person name="Holt S."/>
            <person name="Cochrane G."/>
            <person name="Meng A."/>
            <person name="Brown T."/>
            <person name="Cohen L."/>
        </authorList>
    </citation>
    <scope>NUCLEOTIDE SEQUENCE</scope>
    <source>
        <strain evidence="7">GSBS06</strain>
    </source>
</reference>
<feature type="transmembrane region" description="Helical" evidence="5">
    <location>
        <begin position="46"/>
        <end position="65"/>
    </location>
</feature>
<keyword evidence="5" id="KW-0472">Membrane</keyword>
<keyword evidence="5" id="KW-0812">Transmembrane</keyword>
<evidence type="ECO:0000256" key="5">
    <source>
        <dbReference type="RuleBase" id="RU003832"/>
    </source>
</evidence>
<keyword evidence="5" id="KW-1133">Transmembrane helix</keyword>
<organism evidence="7">
    <name type="scientific">Aplanochytrium stocchinoi</name>
    <dbReference type="NCBI Taxonomy" id="215587"/>
    <lineage>
        <taxon>Eukaryota</taxon>
        <taxon>Sar</taxon>
        <taxon>Stramenopiles</taxon>
        <taxon>Bigyra</taxon>
        <taxon>Labyrinthulomycetes</taxon>
        <taxon>Thraustochytrida</taxon>
        <taxon>Thraustochytriidae</taxon>
        <taxon>Aplanochytrium</taxon>
    </lineage>
</organism>
<comment type="similarity">
    <text evidence="2 5">Belongs to the glycosyltransferase 10 family.</text>
</comment>
<dbReference type="Gene3D" id="3.40.50.11660">
    <property type="entry name" value="Glycosyl transferase family 10, C-terminal domain"/>
    <property type="match status" value="1"/>
</dbReference>
<keyword evidence="5" id="KW-0333">Golgi apparatus</keyword>
<dbReference type="Pfam" id="PF00852">
    <property type="entry name" value="Glyco_transf_10"/>
    <property type="match status" value="1"/>
</dbReference>
<evidence type="ECO:0000313" key="7">
    <source>
        <dbReference type="EMBL" id="CAE0431580.1"/>
    </source>
</evidence>
<dbReference type="AlphaFoldDB" id="A0A7S3PEP3"/>
<evidence type="ECO:0000256" key="4">
    <source>
        <dbReference type="ARBA" id="ARBA00022679"/>
    </source>
</evidence>
<comment type="pathway">
    <text evidence="1">Protein modification; protein glycosylation.</text>
</comment>
<evidence type="ECO:0000256" key="1">
    <source>
        <dbReference type="ARBA" id="ARBA00004922"/>
    </source>
</evidence>
<dbReference type="InterPro" id="IPR055270">
    <property type="entry name" value="Glyco_tran_10_C"/>
</dbReference>
<feature type="domain" description="Fucosyltransferase C-terminal" evidence="6">
    <location>
        <begin position="273"/>
        <end position="473"/>
    </location>
</feature>
<dbReference type="EC" id="2.4.1.-" evidence="5"/>
<evidence type="ECO:0000259" key="6">
    <source>
        <dbReference type="Pfam" id="PF00852"/>
    </source>
</evidence>
<dbReference type="InterPro" id="IPR001503">
    <property type="entry name" value="Glyco_trans_10"/>
</dbReference>
<dbReference type="PANTHER" id="PTHR11929">
    <property type="entry name" value="ALPHA- 1,3 -FUCOSYLTRANSFERASE"/>
    <property type="match status" value="1"/>
</dbReference>
<keyword evidence="4 5" id="KW-0808">Transferase</keyword>
<evidence type="ECO:0000256" key="3">
    <source>
        <dbReference type="ARBA" id="ARBA00022676"/>
    </source>
</evidence>
<dbReference type="GO" id="GO:0032580">
    <property type="term" value="C:Golgi cisterna membrane"/>
    <property type="evidence" value="ECO:0007669"/>
    <property type="project" value="UniProtKB-SubCell"/>
</dbReference>
<dbReference type="InterPro" id="IPR038577">
    <property type="entry name" value="GT10-like_C_sf"/>
</dbReference>
<sequence>MGGRYSISRPSEGYTIVGSSSRSRFYTLDGYGYTALCIRCLAGNRVGCFVFVLSFVFCLFTFNVYQLSTDEKKIWGASLLHNLHYHGQQFGYSARSFLVPSTRRIVLGDSPREKLLVDYHLRLQEKDMTSKWTDKKTLVVFWGYVKQLEWQLNQTNGVDGTCNIPCEWTDDRSRAPEATGFVIKAGHRRDKPHLNKPIMAVDWENRMESRRIRANNPVDELPRHQINDELASTYSLIASYELSSHVPVLYKEIAKFAESFKTLNFGQLVSEANKKKPEVFFAISNCNAPIVPNRLNLIESIGKRGIKLAGLGSCLGDAKLRKEIWNDETFENEHVEKKNALTAATNNRRGTPTHLKQLSSRMFAYTPENSYGMDYVTEKVFTALLAGTVPIYMGAPNVRSFLPHPNAIIDISDYDSVGDLANYLRTLISNRTLYVHRHLLWRTQPLSKQFLDIVKLTDQGSPYSFACKVCNCFRGKLGCDNALRYNYDDAHI</sequence>
<dbReference type="GO" id="GO:0008417">
    <property type="term" value="F:fucosyltransferase activity"/>
    <property type="evidence" value="ECO:0007669"/>
    <property type="project" value="InterPro"/>
</dbReference>
<comment type="subcellular location">
    <subcellularLocation>
        <location evidence="5">Golgi apparatus</location>
        <location evidence="5">Golgi stack membrane</location>
        <topology evidence="5">Single-pass type II membrane protein</topology>
    </subcellularLocation>
</comment>
<proteinExistence type="inferred from homology"/>
<gene>
    <name evidence="7" type="ORF">ASTO00021_LOCUS1917</name>
</gene>
<dbReference type="PANTHER" id="PTHR11929:SF194">
    <property type="entry name" value="ALPHA-(1,3)-FUCOSYLTRANSFERASE 10"/>
    <property type="match status" value="1"/>
</dbReference>
<protein>
    <recommendedName>
        <fullName evidence="5">Fucosyltransferase</fullName>
        <ecNumber evidence="5">2.4.1.-</ecNumber>
    </recommendedName>
</protein>
<evidence type="ECO:0000256" key="2">
    <source>
        <dbReference type="ARBA" id="ARBA00008919"/>
    </source>
</evidence>